<organism evidence="1 2">
    <name type="scientific">Trifolium pratense</name>
    <name type="common">Red clover</name>
    <dbReference type="NCBI Taxonomy" id="57577"/>
    <lineage>
        <taxon>Eukaryota</taxon>
        <taxon>Viridiplantae</taxon>
        <taxon>Streptophyta</taxon>
        <taxon>Embryophyta</taxon>
        <taxon>Tracheophyta</taxon>
        <taxon>Spermatophyta</taxon>
        <taxon>Magnoliopsida</taxon>
        <taxon>eudicotyledons</taxon>
        <taxon>Gunneridae</taxon>
        <taxon>Pentapetalae</taxon>
        <taxon>rosids</taxon>
        <taxon>fabids</taxon>
        <taxon>Fabales</taxon>
        <taxon>Fabaceae</taxon>
        <taxon>Papilionoideae</taxon>
        <taxon>50 kb inversion clade</taxon>
        <taxon>NPAAA clade</taxon>
        <taxon>Hologalegina</taxon>
        <taxon>IRL clade</taxon>
        <taxon>Trifolieae</taxon>
        <taxon>Trifolium</taxon>
    </lineage>
</organism>
<proteinExistence type="predicted"/>
<protein>
    <submittedName>
        <fullName evidence="1">Uncharacterized protein</fullName>
    </submittedName>
</protein>
<evidence type="ECO:0000313" key="2">
    <source>
        <dbReference type="Proteomes" id="UP001177021"/>
    </source>
</evidence>
<dbReference type="EMBL" id="CASHSV030000002">
    <property type="protein sequence ID" value="CAJ2634139.1"/>
    <property type="molecule type" value="Genomic_DNA"/>
</dbReference>
<keyword evidence="2" id="KW-1185">Reference proteome</keyword>
<gene>
    <name evidence="1" type="ORF">MILVUS5_LOCUS5117</name>
</gene>
<name>A0ACB0IP09_TRIPR</name>
<accession>A0ACB0IP09</accession>
<dbReference type="Proteomes" id="UP001177021">
    <property type="component" value="Unassembled WGS sequence"/>
</dbReference>
<reference evidence="1" key="1">
    <citation type="submission" date="2023-10" db="EMBL/GenBank/DDBJ databases">
        <authorList>
            <person name="Rodriguez Cubillos JULIANA M."/>
            <person name="De Vega J."/>
        </authorList>
    </citation>
    <scope>NUCLEOTIDE SEQUENCE</scope>
</reference>
<sequence length="434" mass="50210">MGLLYIWNCSNTSFSESNLVSYSEIEETKAADNDITSKKVRIYMSDDITFFILSKLPLKSLKRFECVCKSWSLLFQNTYFMTMYRNNLMMTMSSISNCYDDTYLTLHCEPKNYYHDVSTEFYLLSGQSFKNRVKIDLPPPFQKDDSHIFILGSVSINGIFCLKQKYDPHLVLWNPTTSQFKAVPLSPFNSAPPGRTPHHVLHGFGYDSVTDDYKVIQFVDSLPLAIGDDYFHHRSYETFWEIYSLRSNSWRRLDLCFQNRYYYTPNRCIGVYINGMCHWWARSDVSVIIYEECLISFNFSNEVLITTPAPLYLDVNSPCFKYVERRLVLLNETVALISTYLETGTFHISILGELGVRESWTKLIMVEHLPSIGRPIGVGKKSNILFFQKTDGKLAWVDLSTKMIEEDLGVKGWLFGCNIGKYKKSFLPIGGMDN</sequence>
<evidence type="ECO:0000313" key="1">
    <source>
        <dbReference type="EMBL" id="CAJ2634139.1"/>
    </source>
</evidence>
<comment type="caution">
    <text evidence="1">The sequence shown here is derived from an EMBL/GenBank/DDBJ whole genome shotgun (WGS) entry which is preliminary data.</text>
</comment>